<feature type="domain" description="Flagellar basal-body/hook protein C-terminal" evidence="9">
    <location>
        <begin position="481"/>
        <end position="519"/>
    </location>
</feature>
<dbReference type="PANTHER" id="PTHR30033">
    <property type="entry name" value="FLAGELLAR HOOK-ASSOCIATED PROTEIN 1"/>
    <property type="match status" value="1"/>
</dbReference>
<evidence type="ECO:0000259" key="8">
    <source>
        <dbReference type="Pfam" id="PF00460"/>
    </source>
</evidence>
<keyword evidence="11" id="KW-0282">Flagellum</keyword>
<dbReference type="NCBIfam" id="TIGR02492">
    <property type="entry name" value="flgK_ends"/>
    <property type="match status" value="1"/>
</dbReference>
<evidence type="ECO:0000256" key="6">
    <source>
        <dbReference type="ARBA" id="ARBA00023143"/>
    </source>
</evidence>
<sequence>MVGLFGTLGTASSGLNASDIGLQTAANNISNAGTEGYSRQRVNLHTKLPYTLAGVGSIGTGVKVDGVKRDVSDYIRQQIRVATSKQASATQRSTTLGNLQDILNEPSDNGVINQLANLSKAWTSVANDPEMTTTKSVVLEHASSFVDAIHNMASSITDLKNTTVNGVAQAALDFNKKLETLNELNTQIYNSYAIGETPNTLLDSRDQVLKELAGLADISTVTDEYNRVSVYLGENPQAENVVLDSATKQVNNLSVVSDSQAGKSSVIVDGDITGKQVELAGDYPAGTLLILKQNASGAYSISKEAQVVEGDLGGYQDALAEINSAMTELNNFTNTIVKTVNLVYNSNGTTSPGKAGLYDGFFTLATDSQNPAVDFEVNKSLLANPALLKTGTTAASGDSSIATAIVAAFAAPIPTDGSDASILAAYNPANLRFKTNTSGSTYATRFNNIVTTNGIAKQKADNTQAAQDTLLNSLNQQDQSVSGVSINEEMADVIRYQNAFQANARMMQVVADCLDTLINKTGV</sequence>
<dbReference type="PRINTS" id="PR01005">
    <property type="entry name" value="FLGHOOKAP1"/>
</dbReference>
<comment type="subcellular location">
    <subcellularLocation>
        <location evidence="1 7">Bacterial flagellum</location>
    </subcellularLocation>
    <subcellularLocation>
        <location evidence="2 7">Secreted</location>
    </subcellularLocation>
</comment>
<dbReference type="Pfam" id="PF06429">
    <property type="entry name" value="Flg_bbr_C"/>
    <property type="match status" value="1"/>
</dbReference>
<evidence type="ECO:0000256" key="1">
    <source>
        <dbReference type="ARBA" id="ARBA00004365"/>
    </source>
</evidence>
<comment type="similarity">
    <text evidence="3 7">Belongs to the flagella basal body rod proteins family.</text>
</comment>
<gene>
    <name evidence="7 11" type="primary">flgK</name>
</gene>
<evidence type="ECO:0000259" key="9">
    <source>
        <dbReference type="Pfam" id="PF06429"/>
    </source>
</evidence>
<keyword evidence="6 7" id="KW-0975">Bacterial flagellum</keyword>
<dbReference type="EMBL" id="KM886859">
    <property type="protein sequence ID" value="AJA33687.1"/>
    <property type="molecule type" value="Genomic_DNA"/>
</dbReference>
<evidence type="ECO:0000256" key="7">
    <source>
        <dbReference type="RuleBase" id="RU362065"/>
    </source>
</evidence>
<dbReference type="GO" id="GO:0005576">
    <property type="term" value="C:extracellular region"/>
    <property type="evidence" value="ECO:0007669"/>
    <property type="project" value="UniProtKB-SubCell"/>
</dbReference>
<keyword evidence="11" id="KW-0969">Cilium</keyword>
<dbReference type="AlphaFoldDB" id="A0A0A7REP2"/>
<organism evidence="11">
    <name type="scientific">Ligilactobacillus agilis</name>
    <dbReference type="NCBI Taxonomy" id="1601"/>
    <lineage>
        <taxon>Bacteria</taxon>
        <taxon>Bacillati</taxon>
        <taxon>Bacillota</taxon>
        <taxon>Bacilli</taxon>
        <taxon>Lactobacillales</taxon>
        <taxon>Lactobacillaceae</taxon>
        <taxon>Ligilactobacillus</taxon>
    </lineage>
</organism>
<evidence type="ECO:0000259" key="10">
    <source>
        <dbReference type="Pfam" id="PF22638"/>
    </source>
</evidence>
<keyword evidence="11" id="KW-0966">Cell projection</keyword>
<dbReference type="Pfam" id="PF22638">
    <property type="entry name" value="FlgK_D1"/>
    <property type="match status" value="1"/>
</dbReference>
<name>A0A0A7REP2_9LACO</name>
<feature type="domain" description="Flagellar basal body rod protein N-terminal" evidence="8">
    <location>
        <begin position="10"/>
        <end position="37"/>
    </location>
</feature>
<accession>A0A0A7REP2</accession>
<dbReference type="InterPro" id="IPR002371">
    <property type="entry name" value="FlgK"/>
</dbReference>
<evidence type="ECO:0000256" key="4">
    <source>
        <dbReference type="ARBA" id="ARBA00016244"/>
    </source>
</evidence>
<dbReference type="InterPro" id="IPR010930">
    <property type="entry name" value="Flg_bb/hook_C_dom"/>
</dbReference>
<dbReference type="InterPro" id="IPR053927">
    <property type="entry name" value="FlgK_helical"/>
</dbReference>
<dbReference type="GO" id="GO:0009424">
    <property type="term" value="C:bacterial-type flagellum hook"/>
    <property type="evidence" value="ECO:0007669"/>
    <property type="project" value="UniProtKB-UniRule"/>
</dbReference>
<evidence type="ECO:0000256" key="5">
    <source>
        <dbReference type="ARBA" id="ARBA00022525"/>
    </source>
</evidence>
<dbReference type="SUPFAM" id="SSF64518">
    <property type="entry name" value="Phase 1 flagellin"/>
    <property type="match status" value="1"/>
</dbReference>
<proteinExistence type="inferred from homology"/>
<reference evidence="11" key="1">
    <citation type="journal article" date="2014" name="Appl. Environ. Microbiol.">
        <title>Detection and genomic characterization of motility in Lactobacillus curvatus: confirmation of motility in a species outside the Lactobacillus salivarius clade.</title>
        <authorList>
            <person name="Cousin F.J."/>
            <person name="Lynch S.M."/>
            <person name="Harris H.M."/>
            <person name="McCann A."/>
            <person name="Lynch D.B."/>
            <person name="Neville B.A."/>
            <person name="Irisawa T."/>
            <person name="Okada S."/>
            <person name="Endo A."/>
            <person name="O'Toole P.W."/>
        </authorList>
    </citation>
    <scope>NUCLEOTIDE SEQUENCE</scope>
    <source>
        <strain evidence="11">DSM 20509</strain>
    </source>
</reference>
<dbReference type="PANTHER" id="PTHR30033:SF1">
    <property type="entry name" value="FLAGELLAR HOOK-ASSOCIATED PROTEIN 1"/>
    <property type="match status" value="1"/>
</dbReference>
<keyword evidence="5 7" id="KW-0964">Secreted</keyword>
<evidence type="ECO:0000256" key="2">
    <source>
        <dbReference type="ARBA" id="ARBA00004613"/>
    </source>
</evidence>
<protein>
    <recommendedName>
        <fullName evidence="4 7">Flagellar hook-associated protein 1</fullName>
        <shortName evidence="7">HAP1</shortName>
    </recommendedName>
</protein>
<dbReference type="GO" id="GO:0044780">
    <property type="term" value="P:bacterial-type flagellum assembly"/>
    <property type="evidence" value="ECO:0007669"/>
    <property type="project" value="InterPro"/>
</dbReference>
<dbReference type="GO" id="GO:0005198">
    <property type="term" value="F:structural molecule activity"/>
    <property type="evidence" value="ECO:0007669"/>
    <property type="project" value="UniProtKB-UniRule"/>
</dbReference>
<evidence type="ECO:0000313" key="11">
    <source>
        <dbReference type="EMBL" id="AJA33687.1"/>
    </source>
</evidence>
<dbReference type="InterPro" id="IPR001444">
    <property type="entry name" value="Flag_bb_rod_N"/>
</dbReference>
<feature type="domain" description="Flagellar hook-associated protein FlgK helical" evidence="10">
    <location>
        <begin position="97"/>
        <end position="356"/>
    </location>
</feature>
<evidence type="ECO:0000256" key="3">
    <source>
        <dbReference type="ARBA" id="ARBA00009677"/>
    </source>
</evidence>
<dbReference type="Pfam" id="PF00460">
    <property type="entry name" value="Flg_bb_rod"/>
    <property type="match status" value="1"/>
</dbReference>